<gene>
    <name evidence="4" type="primary">ybaQ</name>
    <name evidence="4" type="ORF">PSET11_00998</name>
</gene>
<feature type="domain" description="HTH cro/C1-type" evidence="3">
    <location>
        <begin position="15"/>
        <end position="69"/>
    </location>
</feature>
<dbReference type="RefSeq" id="WP_124090995.1">
    <property type="nucleotide sequence ID" value="NZ_CBCRYA010000028.1"/>
</dbReference>
<dbReference type="SMART" id="SM00530">
    <property type="entry name" value="HTH_XRE"/>
    <property type="match status" value="1"/>
</dbReference>
<dbReference type="SUPFAM" id="SSF47413">
    <property type="entry name" value="lambda repressor-like DNA-binding domains"/>
    <property type="match status" value="1"/>
</dbReference>
<reference evidence="4 5" key="1">
    <citation type="submission" date="2018-11" db="EMBL/GenBank/DDBJ databases">
        <authorList>
            <person name="Criscuolo A."/>
        </authorList>
    </citation>
    <scope>NUCLEOTIDE SEQUENCE [LARGE SCALE GENOMIC DNA]</scope>
    <source>
        <strain evidence="4">AT11b</strain>
    </source>
</reference>
<dbReference type="Pfam" id="PF01381">
    <property type="entry name" value="HTH_3"/>
    <property type="match status" value="1"/>
</dbReference>
<dbReference type="InterPro" id="IPR010359">
    <property type="entry name" value="IrrE_HExxH"/>
</dbReference>
<evidence type="ECO:0000256" key="2">
    <source>
        <dbReference type="ARBA" id="ARBA00023125"/>
    </source>
</evidence>
<keyword evidence="2" id="KW-0238">DNA-binding</keyword>
<accession>A0A3P5X2W0</accession>
<dbReference type="PROSITE" id="PS50943">
    <property type="entry name" value="HTH_CROC1"/>
    <property type="match status" value="1"/>
</dbReference>
<name>A0A3P5X2W0_9MICC</name>
<dbReference type="InterPro" id="IPR010982">
    <property type="entry name" value="Lambda_DNA-bd_dom_sf"/>
</dbReference>
<keyword evidence="5" id="KW-1185">Reference proteome</keyword>
<dbReference type="OrthoDB" id="9794834at2"/>
<evidence type="ECO:0000313" key="5">
    <source>
        <dbReference type="Proteomes" id="UP000280861"/>
    </source>
</evidence>
<comment type="similarity">
    <text evidence="1">Belongs to the short-chain fatty acyl-CoA assimilation regulator (ScfR) family.</text>
</comment>
<protein>
    <submittedName>
        <fullName evidence="4">Putative HTH-type transcriptional regulator YbaQ</fullName>
    </submittedName>
</protein>
<evidence type="ECO:0000256" key="1">
    <source>
        <dbReference type="ARBA" id="ARBA00007227"/>
    </source>
</evidence>
<dbReference type="Gene3D" id="1.10.260.40">
    <property type="entry name" value="lambda repressor-like DNA-binding domains"/>
    <property type="match status" value="1"/>
</dbReference>
<dbReference type="InterPro" id="IPR013430">
    <property type="entry name" value="Toxin_antidote_HigA"/>
</dbReference>
<sequence length="361" mass="40365">MARQLAEAFPPGDFLAEELEARHWSQNDFAQILGRPAQFVSEIIAGKKEITRESAAQIGAALDTPPEYWLNLQNVYLLWSQAQNTESRKELDDVRRRARMNKLAPVTLLRKRNLITGDTLAEQEAQILELFQIRGLDETPKFLAAARRSNRDEGPTPTQKAWLACARKKAQRVKAAKYDKNKLRQLAAELSRIVADPEEFQGLPERFAAVGLRLVYIEAFPGSKLNGASFLLDDDPEQPVIALSGRGKRLDGVLFTLLHEVAHIVLGHVSTDQLFIDEGAGQADEPQEQEADRQAGEWQIPGGLPKPPNVIRKGWIQTVAQQAGVHPVVVLGRLQIEKLLEWRTALAKGAPTVDSYLERWN</sequence>
<proteinExistence type="inferred from homology"/>
<dbReference type="InterPro" id="IPR001387">
    <property type="entry name" value="Cro/C1-type_HTH"/>
</dbReference>
<evidence type="ECO:0000313" key="4">
    <source>
        <dbReference type="EMBL" id="VDC22537.1"/>
    </source>
</evidence>
<dbReference type="Proteomes" id="UP000280861">
    <property type="component" value="Unassembled WGS sequence"/>
</dbReference>
<evidence type="ECO:0000259" key="3">
    <source>
        <dbReference type="PROSITE" id="PS50943"/>
    </source>
</evidence>
<dbReference type="EMBL" id="UXAU01000016">
    <property type="protein sequence ID" value="VDC22537.1"/>
    <property type="molecule type" value="Genomic_DNA"/>
</dbReference>
<dbReference type="PANTHER" id="PTHR36924:SF1">
    <property type="entry name" value="ANTITOXIN HIGA-1"/>
    <property type="match status" value="1"/>
</dbReference>
<dbReference type="GO" id="GO:0003677">
    <property type="term" value="F:DNA binding"/>
    <property type="evidence" value="ECO:0007669"/>
    <property type="project" value="UniProtKB-KW"/>
</dbReference>
<dbReference type="AlphaFoldDB" id="A0A3P5X2W0"/>
<organism evidence="4 5">
    <name type="scientific">Arthrobacter ulcerisalmonis</name>
    <dbReference type="NCBI Taxonomy" id="2483813"/>
    <lineage>
        <taxon>Bacteria</taxon>
        <taxon>Bacillati</taxon>
        <taxon>Actinomycetota</taxon>
        <taxon>Actinomycetes</taxon>
        <taxon>Micrococcales</taxon>
        <taxon>Micrococcaceae</taxon>
        <taxon>Arthrobacter</taxon>
    </lineage>
</organism>
<dbReference type="PANTHER" id="PTHR36924">
    <property type="entry name" value="ANTITOXIN HIGA-1"/>
    <property type="match status" value="1"/>
</dbReference>
<dbReference type="Pfam" id="PF06114">
    <property type="entry name" value="Peptidase_M78"/>
    <property type="match status" value="1"/>
</dbReference>
<dbReference type="CDD" id="cd00093">
    <property type="entry name" value="HTH_XRE"/>
    <property type="match status" value="1"/>
</dbReference>